<keyword evidence="1" id="KW-0472">Membrane</keyword>
<evidence type="ECO:0008006" key="4">
    <source>
        <dbReference type="Google" id="ProtNLM"/>
    </source>
</evidence>
<organism evidence="2 3">
    <name type="scientific">Candidatus Nealsonbacteria bacterium RIFCSPHIGHO2_01_FULL_43_31</name>
    <dbReference type="NCBI Taxonomy" id="1801665"/>
    <lineage>
        <taxon>Bacteria</taxon>
        <taxon>Candidatus Nealsoniibacteriota</taxon>
    </lineage>
</organism>
<dbReference type="AlphaFoldDB" id="A0A1G2E447"/>
<sequence>MVFVFPGDNLSFKIEVELMGKDEAHNVVAKDVLPEDIIYQGNLRVNDQTVSGDISNIPLSVFVRKQLKTITFDARVSSKNKFNLGLTTLTNRAYVKADNFTEVFDSAAVNVNNLLGEVGLSISKMAKNITKGDTEWKNEVAAAPGDTLQFQIKIVNAKTTAISGTKIKDILHSKLAYAGNLLIDGVVGNRDVGADLVLGEIGGSQTRTITYDVKVTDENNFNYGATEIINVADVYNDNFALFATAKIIVTKKGVLGATDVITGINVLYIALMAGLISAILLYALFFYLDNSQRPFVRKLIGFLVQIKLLMFR</sequence>
<evidence type="ECO:0000313" key="3">
    <source>
        <dbReference type="Proteomes" id="UP000178721"/>
    </source>
</evidence>
<accession>A0A1G2E447</accession>
<evidence type="ECO:0000313" key="2">
    <source>
        <dbReference type="EMBL" id="OGZ20647.1"/>
    </source>
</evidence>
<keyword evidence="1" id="KW-0812">Transmembrane</keyword>
<name>A0A1G2E447_9BACT</name>
<feature type="transmembrane region" description="Helical" evidence="1">
    <location>
        <begin position="266"/>
        <end position="288"/>
    </location>
</feature>
<dbReference type="NCBIfam" id="TIGR01451">
    <property type="entry name" value="B_ant_repeat"/>
    <property type="match status" value="1"/>
</dbReference>
<proteinExistence type="predicted"/>
<comment type="caution">
    <text evidence="2">The sequence shown here is derived from an EMBL/GenBank/DDBJ whole genome shotgun (WGS) entry which is preliminary data.</text>
</comment>
<dbReference type="InterPro" id="IPR047589">
    <property type="entry name" value="DUF11_rpt"/>
</dbReference>
<keyword evidence="1" id="KW-1133">Transmembrane helix</keyword>
<reference evidence="2 3" key="1">
    <citation type="journal article" date="2016" name="Nat. Commun.">
        <title>Thousands of microbial genomes shed light on interconnected biogeochemical processes in an aquifer system.</title>
        <authorList>
            <person name="Anantharaman K."/>
            <person name="Brown C.T."/>
            <person name="Hug L.A."/>
            <person name="Sharon I."/>
            <person name="Castelle C.J."/>
            <person name="Probst A.J."/>
            <person name="Thomas B.C."/>
            <person name="Singh A."/>
            <person name="Wilkins M.J."/>
            <person name="Karaoz U."/>
            <person name="Brodie E.L."/>
            <person name="Williams K.H."/>
            <person name="Hubbard S.S."/>
            <person name="Banfield J.F."/>
        </authorList>
    </citation>
    <scope>NUCLEOTIDE SEQUENCE [LARGE SCALE GENOMIC DNA]</scope>
</reference>
<protein>
    <recommendedName>
        <fullName evidence="4">DUF11 domain-containing protein</fullName>
    </recommendedName>
</protein>
<gene>
    <name evidence="2" type="ORF">A2654_00885</name>
</gene>
<dbReference type="EMBL" id="MHMA01000005">
    <property type="protein sequence ID" value="OGZ20647.1"/>
    <property type="molecule type" value="Genomic_DNA"/>
</dbReference>
<dbReference type="Proteomes" id="UP000178721">
    <property type="component" value="Unassembled WGS sequence"/>
</dbReference>
<evidence type="ECO:0000256" key="1">
    <source>
        <dbReference type="SAM" id="Phobius"/>
    </source>
</evidence>